<sequence>MTTPPAAFNNVDELPTIPSRWTAPTSCFASTRYYRILLGGNMFSNLYGTPTPVLTGNAPTGDCFPPSFTINVPYSTDGDCPAGYTRACATGGPDLSGRPLSTVTCCPSVTGNAFSFMCRDHEYGCHATATVGAVWTGVITNIAISKPTEEPITRTPFTVEGIEAWGIKFVSVETTATTAAATAATSGLSPSTAASSTASENTASSTASQESSASSSSSVGLSPGATAGIAVGAAAAVGLLALVGFLVYRNKRKKRRVEGHYIAADHTEKAPPGVNYAGPHEAPGQPAHKQAWELQG</sequence>
<keyword evidence="4" id="KW-1185">Reference proteome</keyword>
<evidence type="ECO:0000256" key="1">
    <source>
        <dbReference type="SAM" id="MobiDB-lite"/>
    </source>
</evidence>
<dbReference type="Proteomes" id="UP000639643">
    <property type="component" value="Unassembled WGS sequence"/>
</dbReference>
<feature type="region of interest" description="Disordered" evidence="1">
    <location>
        <begin position="270"/>
        <end position="296"/>
    </location>
</feature>
<proteinExistence type="predicted"/>
<keyword evidence="2" id="KW-0472">Membrane</keyword>
<reference evidence="3" key="1">
    <citation type="journal article" date="2020" name="Phytopathology">
        <title>Genome Sequence Resources of Colletotrichum truncatum, C. plurivorum, C. musicola, and C. sojae: Four Species Pathogenic to Soybean (Glycine max).</title>
        <authorList>
            <person name="Rogerio F."/>
            <person name="Boufleur T.R."/>
            <person name="Ciampi-Guillardi M."/>
            <person name="Sukno S.A."/>
            <person name="Thon M.R."/>
            <person name="Massola Junior N.S."/>
            <person name="Baroncelli R."/>
        </authorList>
    </citation>
    <scope>NUCLEOTIDE SEQUENCE</scope>
    <source>
        <strain evidence="3">LFN0074</strain>
    </source>
</reference>
<feature type="region of interest" description="Disordered" evidence="1">
    <location>
        <begin position="182"/>
        <end position="219"/>
    </location>
</feature>
<name>A0A8H6N7S6_9PEZI</name>
<accession>A0A8H6N7S6</accession>
<dbReference type="OrthoDB" id="4848821at2759"/>
<evidence type="ECO:0000256" key="2">
    <source>
        <dbReference type="SAM" id="Phobius"/>
    </source>
</evidence>
<organism evidence="3 4">
    <name type="scientific">Colletotrichum musicola</name>
    <dbReference type="NCBI Taxonomy" id="2175873"/>
    <lineage>
        <taxon>Eukaryota</taxon>
        <taxon>Fungi</taxon>
        <taxon>Dikarya</taxon>
        <taxon>Ascomycota</taxon>
        <taxon>Pezizomycotina</taxon>
        <taxon>Sordariomycetes</taxon>
        <taxon>Hypocreomycetidae</taxon>
        <taxon>Glomerellales</taxon>
        <taxon>Glomerellaceae</taxon>
        <taxon>Colletotrichum</taxon>
        <taxon>Colletotrichum orchidearum species complex</taxon>
    </lineage>
</organism>
<keyword evidence="2" id="KW-1133">Transmembrane helix</keyword>
<dbReference type="EMBL" id="WIGM01000536">
    <property type="protein sequence ID" value="KAF6822590.1"/>
    <property type="molecule type" value="Genomic_DNA"/>
</dbReference>
<dbReference type="AlphaFoldDB" id="A0A8H6N7S6"/>
<evidence type="ECO:0000313" key="3">
    <source>
        <dbReference type="EMBL" id="KAF6822590.1"/>
    </source>
</evidence>
<feature type="transmembrane region" description="Helical" evidence="2">
    <location>
        <begin position="225"/>
        <end position="248"/>
    </location>
</feature>
<keyword evidence="2" id="KW-0812">Transmembrane</keyword>
<gene>
    <name evidence="3" type="ORF">CMUS01_11021</name>
</gene>
<protein>
    <submittedName>
        <fullName evidence="3">Uncharacterized protein</fullName>
    </submittedName>
</protein>
<evidence type="ECO:0000313" key="4">
    <source>
        <dbReference type="Proteomes" id="UP000639643"/>
    </source>
</evidence>
<comment type="caution">
    <text evidence="3">The sequence shown here is derived from an EMBL/GenBank/DDBJ whole genome shotgun (WGS) entry which is preliminary data.</text>
</comment>